<sequence>MHDESVHDVRDPWVGPETDPRRRLVELDPEEAPRRRLVELGPEEALRLLSGTPLGRIVFTRHALPAIRPVHHIVDGGDIVIRTHEDAALTTRAEEAGAHGVVVAYEADDIDLRTRLGWSVVVTGYCRLVTDPQAAARYKAVLHPWTDQHMEQVVRIRPDLITGIRLTRAD</sequence>
<evidence type="ECO:0000259" key="2">
    <source>
        <dbReference type="PROSITE" id="PS50983"/>
    </source>
</evidence>
<organism evidence="3 4">
    <name type="scientific">Streptomyces nymphaeiformis</name>
    <dbReference type="NCBI Taxonomy" id="2663842"/>
    <lineage>
        <taxon>Bacteria</taxon>
        <taxon>Bacillati</taxon>
        <taxon>Actinomycetota</taxon>
        <taxon>Actinomycetes</taxon>
        <taxon>Kitasatosporales</taxon>
        <taxon>Streptomycetaceae</taxon>
        <taxon>Streptomyces</taxon>
    </lineage>
</organism>
<proteinExistence type="predicted"/>
<evidence type="ECO:0000313" key="4">
    <source>
        <dbReference type="Proteomes" id="UP000582643"/>
    </source>
</evidence>
<keyword evidence="4" id="KW-1185">Reference proteome</keyword>
<dbReference type="InterPro" id="IPR002491">
    <property type="entry name" value="ABC_transptr_periplasmic_BD"/>
</dbReference>
<feature type="domain" description="Fe/B12 periplasmic-binding" evidence="2">
    <location>
        <begin position="101"/>
        <end position="170"/>
    </location>
</feature>
<protein>
    <recommendedName>
        <fullName evidence="2">Fe/B12 periplasmic-binding domain-containing protein</fullName>
    </recommendedName>
</protein>
<dbReference type="SUPFAM" id="SSF50475">
    <property type="entry name" value="FMN-binding split barrel"/>
    <property type="match status" value="1"/>
</dbReference>
<feature type="compositionally biased region" description="Basic and acidic residues" evidence="1">
    <location>
        <begin position="1"/>
        <end position="11"/>
    </location>
</feature>
<accession>A0A7W7XD60</accession>
<evidence type="ECO:0000256" key="1">
    <source>
        <dbReference type="SAM" id="MobiDB-lite"/>
    </source>
</evidence>
<dbReference type="Gene3D" id="2.30.110.10">
    <property type="entry name" value="Electron Transport, Fmn-binding Protein, Chain A"/>
    <property type="match status" value="1"/>
</dbReference>
<dbReference type="PROSITE" id="PS50983">
    <property type="entry name" value="FE_B12_PBP"/>
    <property type="match status" value="1"/>
</dbReference>
<gene>
    <name evidence="3" type="ORF">GGE06_004801</name>
</gene>
<reference evidence="3 4" key="1">
    <citation type="submission" date="2020-08" db="EMBL/GenBank/DDBJ databases">
        <title>Genomic Encyclopedia of Type Strains, Phase III (KMG-III): the genomes of soil and plant-associated and newly described type strains.</title>
        <authorList>
            <person name="Whitman W."/>
        </authorList>
    </citation>
    <scope>NUCLEOTIDE SEQUENCE [LARGE SCALE GENOMIC DNA]</scope>
    <source>
        <strain evidence="3 4">SFB5A</strain>
    </source>
</reference>
<dbReference type="Proteomes" id="UP000582643">
    <property type="component" value="Unassembled WGS sequence"/>
</dbReference>
<dbReference type="InterPro" id="IPR024747">
    <property type="entry name" value="Pyridox_Oxase-rel"/>
</dbReference>
<dbReference type="Pfam" id="PF12900">
    <property type="entry name" value="Pyridox_ox_2"/>
    <property type="match status" value="1"/>
</dbReference>
<dbReference type="EMBL" id="JACHJY010000007">
    <property type="protein sequence ID" value="MBB4983855.1"/>
    <property type="molecule type" value="Genomic_DNA"/>
</dbReference>
<name>A0A7W7XD60_9ACTN</name>
<comment type="caution">
    <text evidence="3">The sequence shown here is derived from an EMBL/GenBank/DDBJ whole genome shotgun (WGS) entry which is preliminary data.</text>
</comment>
<dbReference type="InterPro" id="IPR012349">
    <property type="entry name" value="Split_barrel_FMN-bd"/>
</dbReference>
<dbReference type="AlphaFoldDB" id="A0A7W7XD60"/>
<evidence type="ECO:0000313" key="3">
    <source>
        <dbReference type="EMBL" id="MBB4983855.1"/>
    </source>
</evidence>
<feature type="region of interest" description="Disordered" evidence="1">
    <location>
        <begin position="1"/>
        <end position="21"/>
    </location>
</feature>